<evidence type="ECO:0000313" key="2">
    <source>
        <dbReference type="Proteomes" id="UP000249061"/>
    </source>
</evidence>
<dbReference type="Proteomes" id="UP000249061">
    <property type="component" value="Unassembled WGS sequence"/>
</dbReference>
<dbReference type="EMBL" id="QFQP01000013">
    <property type="protein sequence ID" value="PZR11985.1"/>
    <property type="molecule type" value="Genomic_DNA"/>
</dbReference>
<accession>A0A2W5TL24</accession>
<comment type="caution">
    <text evidence="1">The sequence shown here is derived from an EMBL/GenBank/DDBJ whole genome shotgun (WGS) entry which is preliminary data.</text>
</comment>
<reference evidence="1 2" key="1">
    <citation type="submission" date="2017-08" db="EMBL/GenBank/DDBJ databases">
        <title>Infants hospitalized years apart are colonized by the same room-sourced microbial strains.</title>
        <authorList>
            <person name="Brooks B."/>
            <person name="Olm M.R."/>
            <person name="Firek B.A."/>
            <person name="Baker R."/>
            <person name="Thomas B.C."/>
            <person name="Morowitz M.J."/>
            <person name="Banfield J.F."/>
        </authorList>
    </citation>
    <scope>NUCLEOTIDE SEQUENCE [LARGE SCALE GENOMIC DNA]</scope>
    <source>
        <strain evidence="1">S2_003_000_R2_14</strain>
    </source>
</reference>
<gene>
    <name evidence="1" type="ORF">DI536_16810</name>
</gene>
<proteinExistence type="predicted"/>
<dbReference type="AlphaFoldDB" id="A0A2W5TL24"/>
<sequence>MLHVKSQLAPLHVAVPFAGGLHGVHELPQELIEVFDAHAAPHAWKPALHEMPQLVPLQVELPLLGTEHAVHALVPHELTELFDTHALPHR</sequence>
<protein>
    <submittedName>
        <fullName evidence="1">Uncharacterized protein</fullName>
    </submittedName>
</protein>
<evidence type="ECO:0000313" key="1">
    <source>
        <dbReference type="EMBL" id="PZR11985.1"/>
    </source>
</evidence>
<name>A0A2W5TL24_9BACT</name>
<organism evidence="1 2">
    <name type="scientific">Archangium gephyra</name>
    <dbReference type="NCBI Taxonomy" id="48"/>
    <lineage>
        <taxon>Bacteria</taxon>
        <taxon>Pseudomonadati</taxon>
        <taxon>Myxococcota</taxon>
        <taxon>Myxococcia</taxon>
        <taxon>Myxococcales</taxon>
        <taxon>Cystobacterineae</taxon>
        <taxon>Archangiaceae</taxon>
        <taxon>Archangium</taxon>
    </lineage>
</organism>